<dbReference type="EMBL" id="JAJSOF020000023">
    <property type="protein sequence ID" value="KAJ4436145.1"/>
    <property type="molecule type" value="Genomic_DNA"/>
</dbReference>
<proteinExistence type="predicted"/>
<accession>A0ABQ8SR03</accession>
<organism evidence="1 2">
    <name type="scientific">Periplaneta americana</name>
    <name type="common">American cockroach</name>
    <name type="synonym">Blatta americana</name>
    <dbReference type="NCBI Taxonomy" id="6978"/>
    <lineage>
        <taxon>Eukaryota</taxon>
        <taxon>Metazoa</taxon>
        <taxon>Ecdysozoa</taxon>
        <taxon>Arthropoda</taxon>
        <taxon>Hexapoda</taxon>
        <taxon>Insecta</taxon>
        <taxon>Pterygota</taxon>
        <taxon>Neoptera</taxon>
        <taxon>Polyneoptera</taxon>
        <taxon>Dictyoptera</taxon>
        <taxon>Blattodea</taxon>
        <taxon>Blattoidea</taxon>
        <taxon>Blattidae</taxon>
        <taxon>Blattinae</taxon>
        <taxon>Periplaneta</taxon>
    </lineage>
</organism>
<dbReference type="InterPro" id="IPR052709">
    <property type="entry name" value="Transposase-MT_Hybrid"/>
</dbReference>
<dbReference type="Gene3D" id="3.30.420.10">
    <property type="entry name" value="Ribonuclease H-like superfamily/Ribonuclease H"/>
    <property type="match status" value="2"/>
</dbReference>
<gene>
    <name evidence="1" type="ORF">ANN_18772</name>
</gene>
<dbReference type="PANTHER" id="PTHR46060:SF2">
    <property type="entry name" value="HISTONE-LYSINE N-METHYLTRANSFERASE SETMAR"/>
    <property type="match status" value="1"/>
</dbReference>
<evidence type="ECO:0000313" key="2">
    <source>
        <dbReference type="Proteomes" id="UP001148838"/>
    </source>
</evidence>
<reference evidence="1 2" key="1">
    <citation type="journal article" date="2022" name="Allergy">
        <title>Genome assembly and annotation of Periplaneta americana reveal a comprehensive cockroach allergen profile.</title>
        <authorList>
            <person name="Wang L."/>
            <person name="Xiong Q."/>
            <person name="Saelim N."/>
            <person name="Wang L."/>
            <person name="Nong W."/>
            <person name="Wan A.T."/>
            <person name="Shi M."/>
            <person name="Liu X."/>
            <person name="Cao Q."/>
            <person name="Hui J.H.L."/>
            <person name="Sookrung N."/>
            <person name="Leung T.F."/>
            <person name="Tungtrongchitr A."/>
            <person name="Tsui S.K.W."/>
        </authorList>
    </citation>
    <scope>NUCLEOTIDE SEQUENCE [LARGE SCALE GENOMIC DNA]</scope>
    <source>
        <strain evidence="1">PWHHKU_190912</strain>
    </source>
</reference>
<keyword evidence="2" id="KW-1185">Reference proteome</keyword>
<dbReference type="InterPro" id="IPR036397">
    <property type="entry name" value="RNaseH_sf"/>
</dbReference>
<evidence type="ECO:0000313" key="1">
    <source>
        <dbReference type="EMBL" id="KAJ4436145.1"/>
    </source>
</evidence>
<dbReference type="Proteomes" id="UP001148838">
    <property type="component" value="Unassembled WGS sequence"/>
</dbReference>
<sequence>MVGLCEDGNESSGSLKAICKSNNDREQKSRKPVVEMYANLVKDCLKLVAKMHYCIGRLQDGSLRFVRVGMRRHMWLAQVARPFVANKKLAASWVPHNLTEAQKWHRYATALLHLQRYHNEGDVFLQRVVAIDETWARAYEPELKRQIMLVVMSQQQCLLQRWDWEVLKHPPYSPDMSPCDYDLFPDIASVLHAVGQSIREITETTSLTTFNCYHGFGKRYRIILKG</sequence>
<protein>
    <submittedName>
        <fullName evidence="1">Uncharacterized protein</fullName>
    </submittedName>
</protein>
<dbReference type="PANTHER" id="PTHR46060">
    <property type="entry name" value="MARINER MOS1 TRANSPOSASE-LIKE PROTEIN"/>
    <property type="match status" value="1"/>
</dbReference>
<comment type="caution">
    <text evidence="1">The sequence shown here is derived from an EMBL/GenBank/DDBJ whole genome shotgun (WGS) entry which is preliminary data.</text>
</comment>
<name>A0ABQ8SR03_PERAM</name>